<dbReference type="PANTHER" id="PTHR48098">
    <property type="entry name" value="ENTEROCHELIN ESTERASE-RELATED"/>
    <property type="match status" value="1"/>
</dbReference>
<dbReference type="EMBL" id="JAATHJ010000004">
    <property type="protein sequence ID" value="NJP36862.1"/>
    <property type="molecule type" value="Genomic_DNA"/>
</dbReference>
<evidence type="ECO:0000313" key="2">
    <source>
        <dbReference type="Proteomes" id="UP000752012"/>
    </source>
</evidence>
<dbReference type="InterPro" id="IPR029058">
    <property type="entry name" value="AB_hydrolase_fold"/>
</dbReference>
<dbReference type="InterPro" id="IPR000801">
    <property type="entry name" value="Esterase-like"/>
</dbReference>
<comment type="caution">
    <text evidence="1">The sequence shown here is derived from an EMBL/GenBank/DDBJ whole genome shotgun (WGS) entry which is preliminary data.</text>
</comment>
<evidence type="ECO:0000313" key="1">
    <source>
        <dbReference type="EMBL" id="NJP36862.1"/>
    </source>
</evidence>
<name>A0A969TUA7_9BACI</name>
<reference evidence="1 2" key="1">
    <citation type="submission" date="2020-03" db="EMBL/GenBank/DDBJ databases">
        <title>Assessment of the enzymatic potential of alkaline-tolerant lipase obtained from Bacillus luteus H11 (technogenic soil) for the bioremediation of saline soils contaminated with petroleum substances.</title>
        <authorList>
            <person name="Kalwasinska A."/>
        </authorList>
    </citation>
    <scope>NUCLEOTIDE SEQUENCE [LARGE SCALE GENOMIC DNA]</scope>
    <source>
        <strain evidence="1 2">H11</strain>
    </source>
</reference>
<gene>
    <name evidence="1" type="ORF">HCN83_04605</name>
</gene>
<dbReference type="Proteomes" id="UP000752012">
    <property type="component" value="Unassembled WGS sequence"/>
</dbReference>
<dbReference type="AlphaFoldDB" id="A0A969TUA7"/>
<proteinExistence type="predicted"/>
<dbReference type="GO" id="GO:0016787">
    <property type="term" value="F:hydrolase activity"/>
    <property type="evidence" value="ECO:0007669"/>
    <property type="project" value="UniProtKB-KW"/>
</dbReference>
<dbReference type="Pfam" id="PF00756">
    <property type="entry name" value="Esterase"/>
    <property type="match status" value="1"/>
</dbReference>
<protein>
    <submittedName>
        <fullName evidence="1">Alpha/beta hydrolase</fullName>
    </submittedName>
</protein>
<dbReference type="PANTHER" id="PTHR48098:SF6">
    <property type="entry name" value="FERRI-BACILLIBACTIN ESTERASE BESA"/>
    <property type="match status" value="1"/>
</dbReference>
<accession>A0A969TUA7</accession>
<dbReference type="Gene3D" id="3.40.50.1820">
    <property type="entry name" value="alpha/beta hydrolase"/>
    <property type="match status" value="1"/>
</dbReference>
<dbReference type="InterPro" id="IPR050583">
    <property type="entry name" value="Mycobacterial_A85_antigen"/>
</dbReference>
<keyword evidence="2" id="KW-1185">Reference proteome</keyword>
<dbReference type="RefSeq" id="WP_168005148.1">
    <property type="nucleotide sequence ID" value="NZ_JAATHJ010000004.1"/>
</dbReference>
<keyword evidence="1" id="KW-0378">Hydrolase</keyword>
<organism evidence="1 2">
    <name type="scientific">Alkalicoccus luteus</name>
    <dbReference type="NCBI Taxonomy" id="1237094"/>
    <lineage>
        <taxon>Bacteria</taxon>
        <taxon>Bacillati</taxon>
        <taxon>Bacillota</taxon>
        <taxon>Bacilli</taxon>
        <taxon>Bacillales</taxon>
        <taxon>Bacillaceae</taxon>
        <taxon>Alkalicoccus</taxon>
    </lineage>
</organism>
<dbReference type="SUPFAM" id="SSF53474">
    <property type="entry name" value="alpha/beta-Hydrolases"/>
    <property type="match status" value="1"/>
</dbReference>
<sequence length="147" mass="16750">MPIDTYEQTVLDKRRQISIYTPASYQRSAKRYPVLYMHDGQNVFDDDRAFYGRSWRAAEAAERADVIIVAVDCNTEGTGRLDDYSVWELQADVKQKLALDPSRSAGDRGKAYIRYLMEELKPEMVRKWRTDPDRIGMAGSSAGGNCT</sequence>